<evidence type="ECO:0000256" key="1">
    <source>
        <dbReference type="ARBA" id="ARBA00004163"/>
    </source>
</evidence>
<evidence type="ECO:0000313" key="14">
    <source>
        <dbReference type="Proteomes" id="UP000654370"/>
    </source>
</evidence>
<evidence type="ECO:0000256" key="2">
    <source>
        <dbReference type="ARBA" id="ARBA00004409"/>
    </source>
</evidence>
<keyword evidence="4 12" id="KW-0812">Transmembrane</keyword>
<feature type="transmembrane region" description="Helical" evidence="12">
    <location>
        <begin position="197"/>
        <end position="217"/>
    </location>
</feature>
<keyword evidence="5 11" id="KW-0653">Protein transport</keyword>
<keyword evidence="7" id="KW-0333">Golgi apparatus</keyword>
<organism evidence="13 14">
    <name type="scientific">Mortierella isabellina</name>
    <name type="common">Filamentous fungus</name>
    <name type="synonym">Umbelopsis isabellina</name>
    <dbReference type="NCBI Taxonomy" id="91625"/>
    <lineage>
        <taxon>Eukaryota</taxon>
        <taxon>Fungi</taxon>
        <taxon>Fungi incertae sedis</taxon>
        <taxon>Mucoromycota</taxon>
        <taxon>Mucoromycotina</taxon>
        <taxon>Umbelopsidomycetes</taxon>
        <taxon>Umbelopsidales</taxon>
        <taxon>Umbelopsidaceae</taxon>
        <taxon>Umbelopsis</taxon>
    </lineage>
</organism>
<comment type="similarity">
    <text evidence="9 11">Belongs to the BOS1 family.</text>
</comment>
<dbReference type="PIRSF" id="PIRSF028865">
    <property type="entry name" value="Membrin-2"/>
    <property type="match status" value="1"/>
</dbReference>
<name>A0A8H7PVC7_MORIS</name>
<keyword evidence="8 11" id="KW-0472">Membrane</keyword>
<dbReference type="CDD" id="cd15863">
    <property type="entry name" value="SNARE_GS27"/>
    <property type="match status" value="1"/>
</dbReference>
<evidence type="ECO:0000256" key="5">
    <source>
        <dbReference type="ARBA" id="ARBA00022927"/>
    </source>
</evidence>
<dbReference type="PANTHER" id="PTHR21230">
    <property type="entry name" value="VESICLE TRANSPORT V-SNARE PROTEIN VTI1-RELATED"/>
    <property type="match status" value="1"/>
</dbReference>
<dbReference type="PANTHER" id="PTHR21230:SF1">
    <property type="entry name" value="GOLGI SNAP RECEPTOR COMPLEX MEMBER 2"/>
    <property type="match status" value="1"/>
</dbReference>
<protein>
    <recommendedName>
        <fullName evidence="10 11">Protein transport protein BOS1</fullName>
    </recommendedName>
</protein>
<evidence type="ECO:0000256" key="11">
    <source>
        <dbReference type="PIRNR" id="PIRNR028865"/>
    </source>
</evidence>
<keyword evidence="3 11" id="KW-0813">Transport</keyword>
<evidence type="ECO:0000256" key="3">
    <source>
        <dbReference type="ARBA" id="ARBA00022448"/>
    </source>
</evidence>
<evidence type="ECO:0000256" key="8">
    <source>
        <dbReference type="ARBA" id="ARBA00023136"/>
    </source>
</evidence>
<evidence type="ECO:0000256" key="4">
    <source>
        <dbReference type="ARBA" id="ARBA00022692"/>
    </source>
</evidence>
<evidence type="ECO:0000313" key="13">
    <source>
        <dbReference type="EMBL" id="KAG2180918.1"/>
    </source>
</evidence>
<dbReference type="InterPro" id="IPR027027">
    <property type="entry name" value="GOSR2/Membrin/Bos1"/>
</dbReference>
<accession>A0A8H7PVC7</accession>
<dbReference type="GO" id="GO:0000139">
    <property type="term" value="C:Golgi membrane"/>
    <property type="evidence" value="ECO:0007669"/>
    <property type="project" value="UniProtKB-SubCell"/>
</dbReference>
<keyword evidence="6 12" id="KW-1133">Transmembrane helix</keyword>
<dbReference type="EMBL" id="JAEPQZ010000005">
    <property type="protein sequence ID" value="KAG2180918.1"/>
    <property type="molecule type" value="Genomic_DNA"/>
</dbReference>
<reference evidence="13" key="1">
    <citation type="submission" date="2020-12" db="EMBL/GenBank/DDBJ databases">
        <title>Metabolic potential, ecology and presence of endohyphal bacteria is reflected in genomic diversity of Mucoromycotina.</title>
        <authorList>
            <person name="Muszewska A."/>
            <person name="Okrasinska A."/>
            <person name="Steczkiewicz K."/>
            <person name="Drgas O."/>
            <person name="Orlowska M."/>
            <person name="Perlinska-Lenart U."/>
            <person name="Aleksandrzak-Piekarczyk T."/>
            <person name="Szatraj K."/>
            <person name="Zielenkiewicz U."/>
            <person name="Pilsyk S."/>
            <person name="Malc E."/>
            <person name="Mieczkowski P."/>
            <person name="Kruszewska J.S."/>
            <person name="Biernat P."/>
            <person name="Pawlowska J."/>
        </authorList>
    </citation>
    <scope>NUCLEOTIDE SEQUENCE</scope>
    <source>
        <strain evidence="13">WA0000067209</strain>
    </source>
</reference>
<dbReference type="GO" id="GO:0005789">
    <property type="term" value="C:endoplasmic reticulum membrane"/>
    <property type="evidence" value="ECO:0007669"/>
    <property type="project" value="UniProtKB-SubCell"/>
</dbReference>
<evidence type="ECO:0000256" key="7">
    <source>
        <dbReference type="ARBA" id="ARBA00023034"/>
    </source>
</evidence>
<dbReference type="Proteomes" id="UP000654370">
    <property type="component" value="Unassembled WGS sequence"/>
</dbReference>
<dbReference type="AlphaFoldDB" id="A0A8H7PVC7"/>
<comment type="subcellular location">
    <subcellularLocation>
        <location evidence="1">Endoplasmic reticulum membrane</location>
        <topology evidence="1">Single-pass type IV membrane protein</topology>
    </subcellularLocation>
    <subcellularLocation>
        <location evidence="2">Golgi apparatus membrane</location>
        <topology evidence="2">Single-pass type IV membrane protein</topology>
    </subcellularLocation>
</comment>
<dbReference type="GO" id="GO:0005484">
    <property type="term" value="F:SNAP receptor activity"/>
    <property type="evidence" value="ECO:0007669"/>
    <property type="project" value="InterPro"/>
</dbReference>
<evidence type="ECO:0000256" key="12">
    <source>
        <dbReference type="SAM" id="Phobius"/>
    </source>
</evidence>
<dbReference type="GO" id="GO:0031902">
    <property type="term" value="C:late endosome membrane"/>
    <property type="evidence" value="ECO:0007669"/>
    <property type="project" value="TreeGrafter"/>
</dbReference>
<evidence type="ECO:0000256" key="10">
    <source>
        <dbReference type="ARBA" id="ARBA00040957"/>
    </source>
</evidence>
<dbReference type="GO" id="GO:0015031">
    <property type="term" value="P:protein transport"/>
    <property type="evidence" value="ECO:0007669"/>
    <property type="project" value="UniProtKB-KW"/>
</dbReference>
<dbReference type="GO" id="GO:0031201">
    <property type="term" value="C:SNARE complex"/>
    <property type="evidence" value="ECO:0007669"/>
    <property type="project" value="TreeGrafter"/>
</dbReference>
<dbReference type="GO" id="GO:0012507">
    <property type="term" value="C:ER to Golgi transport vesicle membrane"/>
    <property type="evidence" value="ECO:0007669"/>
    <property type="project" value="TreeGrafter"/>
</dbReference>
<comment type="function">
    <text evidence="11">SNARE required for protein transport between the ER and the Golgi complex.</text>
</comment>
<comment type="caution">
    <text evidence="13">The sequence shown here is derived from an EMBL/GenBank/DDBJ whole genome shotgun (WGS) entry which is preliminary data.</text>
</comment>
<dbReference type="OrthoDB" id="158360at2759"/>
<sequence>MNSLYNHALKQTQALQRDLNRFTTGEDTSTGLQGQITAAFGSLDRSIADFEKQARREILTAKRELALSRVQKFRDELQVMRLNFDNTKKEQDQKLNQANRKDLLAGGATPRGISPMEHPYQTPSPMEHAMRERGFAQNTESHLDDFITQAQHVLDNLTDQHGILKQTQRKILDTANTLGLSQNVIRYIERRSAQDKWIFIVGIIFTIGCMWAIVHYFG</sequence>
<keyword evidence="14" id="KW-1185">Reference proteome</keyword>
<dbReference type="GO" id="GO:0006906">
    <property type="term" value="P:vesicle fusion"/>
    <property type="evidence" value="ECO:0007669"/>
    <property type="project" value="TreeGrafter"/>
</dbReference>
<dbReference type="GO" id="GO:0000149">
    <property type="term" value="F:SNARE binding"/>
    <property type="evidence" value="ECO:0007669"/>
    <property type="project" value="TreeGrafter"/>
</dbReference>
<dbReference type="GO" id="GO:0006888">
    <property type="term" value="P:endoplasmic reticulum to Golgi vesicle-mediated transport"/>
    <property type="evidence" value="ECO:0007669"/>
    <property type="project" value="TreeGrafter"/>
</dbReference>
<dbReference type="Pfam" id="PF12352">
    <property type="entry name" value="V-SNARE_C"/>
    <property type="match status" value="1"/>
</dbReference>
<proteinExistence type="inferred from homology"/>
<evidence type="ECO:0000256" key="9">
    <source>
        <dbReference type="ARBA" id="ARBA00037983"/>
    </source>
</evidence>
<gene>
    <name evidence="13" type="ORF">INT43_008498</name>
</gene>
<evidence type="ECO:0000256" key="6">
    <source>
        <dbReference type="ARBA" id="ARBA00022989"/>
    </source>
</evidence>